<feature type="compositionally biased region" description="Low complexity" evidence="1">
    <location>
        <begin position="43"/>
        <end position="53"/>
    </location>
</feature>
<protein>
    <submittedName>
        <fullName evidence="2">Uncharacterized protein</fullName>
    </submittedName>
</protein>
<name>A0A9D4NXA6_DERFA</name>
<proteinExistence type="predicted"/>
<feature type="compositionally biased region" description="Low complexity" evidence="1">
    <location>
        <begin position="20"/>
        <end position="36"/>
    </location>
</feature>
<dbReference type="AlphaFoldDB" id="A0A9D4NXA6"/>
<dbReference type="Proteomes" id="UP000828236">
    <property type="component" value="Unassembled WGS sequence"/>
</dbReference>
<reference evidence="2" key="2">
    <citation type="journal article" date="2021" name="World Allergy Organ. J.">
        <title>Chromosome-level assembly of Dermatophagoides farinae genome and transcriptome reveals two novel allergens Der f 37 and Der f 39.</title>
        <authorList>
            <person name="Chen J."/>
            <person name="Cai Z."/>
            <person name="Fan D."/>
            <person name="Hu J."/>
            <person name="Hou Y."/>
            <person name="He Y."/>
            <person name="Zhang Z."/>
            <person name="Zhao Z."/>
            <person name="Gao P."/>
            <person name="Hu W."/>
            <person name="Sun J."/>
            <person name="Li J."/>
            <person name="Ji K."/>
        </authorList>
    </citation>
    <scope>NUCLEOTIDE SEQUENCE</scope>
    <source>
        <strain evidence="2">JKM2019</strain>
    </source>
</reference>
<accession>A0A9D4NXA6</accession>
<comment type="caution">
    <text evidence="2">The sequence shown here is derived from an EMBL/GenBank/DDBJ whole genome shotgun (WGS) entry which is preliminary data.</text>
</comment>
<gene>
    <name evidence="2" type="ORF">HUG17_4024</name>
</gene>
<dbReference type="EMBL" id="SDOV01000007">
    <property type="protein sequence ID" value="KAH7639991.1"/>
    <property type="molecule type" value="Genomic_DNA"/>
</dbReference>
<organism evidence="2">
    <name type="scientific">Dermatophagoides farinae</name>
    <name type="common">American house dust mite</name>
    <dbReference type="NCBI Taxonomy" id="6954"/>
    <lineage>
        <taxon>Eukaryota</taxon>
        <taxon>Metazoa</taxon>
        <taxon>Ecdysozoa</taxon>
        <taxon>Arthropoda</taxon>
        <taxon>Chelicerata</taxon>
        <taxon>Arachnida</taxon>
        <taxon>Acari</taxon>
        <taxon>Acariformes</taxon>
        <taxon>Sarcoptiformes</taxon>
        <taxon>Astigmata</taxon>
        <taxon>Psoroptidia</taxon>
        <taxon>Analgoidea</taxon>
        <taxon>Pyroglyphidae</taxon>
        <taxon>Dermatophagoidinae</taxon>
        <taxon>Dermatophagoides</taxon>
    </lineage>
</organism>
<evidence type="ECO:0000313" key="2">
    <source>
        <dbReference type="EMBL" id="KAH7639991.1"/>
    </source>
</evidence>
<sequence>MDRFSPNQVPTYHVEHLATFSTTTTTSSSSSSLSNSPQPPANAPTTTTSASQSHDNEQQQQHVTPRMALQRLFKMEKTSDVYSNIMDDDYITTTTLI</sequence>
<evidence type="ECO:0000256" key="1">
    <source>
        <dbReference type="SAM" id="MobiDB-lite"/>
    </source>
</evidence>
<feature type="region of interest" description="Disordered" evidence="1">
    <location>
        <begin position="20"/>
        <end position="67"/>
    </location>
</feature>
<reference evidence="2" key="1">
    <citation type="submission" date="2020-06" db="EMBL/GenBank/DDBJ databases">
        <authorList>
            <person name="Ji K."/>
            <person name="Li J."/>
        </authorList>
    </citation>
    <scope>NUCLEOTIDE SEQUENCE</scope>
    <source>
        <strain evidence="2">JKM2019</strain>
        <tissue evidence="2">Whole body</tissue>
    </source>
</reference>